<proteinExistence type="predicted"/>
<keyword evidence="2" id="KW-1185">Reference proteome</keyword>
<evidence type="ECO:0000313" key="2">
    <source>
        <dbReference type="Proteomes" id="UP001206925"/>
    </source>
</evidence>
<sequence length="23" mass="2699">TPLMIAAMHRNQIQKSVQVCWML</sequence>
<name>A0AAD5D946_AMBAR</name>
<dbReference type="EMBL" id="JAMZMK010001292">
    <property type="protein sequence ID" value="KAI7755325.1"/>
    <property type="molecule type" value="Genomic_DNA"/>
</dbReference>
<organism evidence="1 2">
    <name type="scientific">Ambrosia artemisiifolia</name>
    <name type="common">Common ragweed</name>
    <dbReference type="NCBI Taxonomy" id="4212"/>
    <lineage>
        <taxon>Eukaryota</taxon>
        <taxon>Viridiplantae</taxon>
        <taxon>Streptophyta</taxon>
        <taxon>Embryophyta</taxon>
        <taxon>Tracheophyta</taxon>
        <taxon>Spermatophyta</taxon>
        <taxon>Magnoliopsida</taxon>
        <taxon>eudicotyledons</taxon>
        <taxon>Gunneridae</taxon>
        <taxon>Pentapetalae</taxon>
        <taxon>asterids</taxon>
        <taxon>campanulids</taxon>
        <taxon>Asterales</taxon>
        <taxon>Asteraceae</taxon>
        <taxon>Asteroideae</taxon>
        <taxon>Heliantheae alliance</taxon>
        <taxon>Heliantheae</taxon>
        <taxon>Ambrosia</taxon>
    </lineage>
</organism>
<protein>
    <submittedName>
        <fullName evidence="1">Uncharacterized protein</fullName>
    </submittedName>
</protein>
<gene>
    <name evidence="1" type="ORF">M8C21_030171</name>
</gene>
<evidence type="ECO:0000313" key="1">
    <source>
        <dbReference type="EMBL" id="KAI7755325.1"/>
    </source>
</evidence>
<reference evidence="1" key="1">
    <citation type="submission" date="2022-06" db="EMBL/GenBank/DDBJ databases">
        <title>Uncovering the hologenomic basis of an extraordinary plant invasion.</title>
        <authorList>
            <person name="Bieker V.C."/>
            <person name="Martin M.D."/>
            <person name="Gilbert T."/>
            <person name="Hodgins K."/>
            <person name="Battlay P."/>
            <person name="Petersen B."/>
            <person name="Wilson J."/>
        </authorList>
    </citation>
    <scope>NUCLEOTIDE SEQUENCE</scope>
    <source>
        <strain evidence="1">AA19_3_7</strain>
        <tissue evidence="1">Leaf</tissue>
    </source>
</reference>
<accession>A0AAD5D946</accession>
<dbReference type="AlphaFoldDB" id="A0AAD5D946"/>
<comment type="caution">
    <text evidence="1">The sequence shown here is derived from an EMBL/GenBank/DDBJ whole genome shotgun (WGS) entry which is preliminary data.</text>
</comment>
<dbReference type="Proteomes" id="UP001206925">
    <property type="component" value="Unassembled WGS sequence"/>
</dbReference>
<feature type="non-terminal residue" evidence="1">
    <location>
        <position position="1"/>
    </location>
</feature>